<keyword evidence="9" id="KW-0503">Monooxygenase</keyword>
<keyword evidence="3" id="KW-0812">Transmembrane</keyword>
<comment type="cofactor">
    <cofactor evidence="8">
        <name>heme</name>
        <dbReference type="ChEBI" id="CHEBI:30413"/>
    </cofactor>
</comment>
<sequence length="177" mass="20124">MHFTTSMHDGLHFPLFPFEMHVALLSAERLAQAKHVHALQQEKGVLAPSYLNAPRKHVYEHSKHGCDESRASPVRTPSLMGTMCPRVRVWSIGRHPELWDAPEEFRPERFIGSKIDVKGQDLELLPFGSGRRMCPGYNLGLKEVRLSLANLLHGFTWTLPDGMAKEELSIAWTWFLG</sequence>
<evidence type="ECO:0000256" key="8">
    <source>
        <dbReference type="PIRSR" id="PIRSR602401-1"/>
    </source>
</evidence>
<organism evidence="10">
    <name type="scientific">Aegilops tauschii</name>
    <name type="common">Tausch's goatgrass</name>
    <name type="synonym">Aegilops squarrosa</name>
    <dbReference type="NCBI Taxonomy" id="37682"/>
    <lineage>
        <taxon>Eukaryota</taxon>
        <taxon>Viridiplantae</taxon>
        <taxon>Streptophyta</taxon>
        <taxon>Embryophyta</taxon>
        <taxon>Tracheophyta</taxon>
        <taxon>Spermatophyta</taxon>
        <taxon>Magnoliopsida</taxon>
        <taxon>Liliopsida</taxon>
        <taxon>Poales</taxon>
        <taxon>Poaceae</taxon>
        <taxon>BOP clade</taxon>
        <taxon>Pooideae</taxon>
        <taxon>Triticodae</taxon>
        <taxon>Triticeae</taxon>
        <taxon>Triticinae</taxon>
        <taxon>Aegilops</taxon>
    </lineage>
</organism>
<feature type="binding site" description="axial binding residue" evidence="8">
    <location>
        <position position="134"/>
    </location>
    <ligand>
        <name>heme</name>
        <dbReference type="ChEBI" id="CHEBI:30413"/>
    </ligand>
    <ligandPart>
        <name>Fe</name>
        <dbReference type="ChEBI" id="CHEBI:18248"/>
    </ligandPart>
</feature>
<dbReference type="GO" id="GO:0020037">
    <property type="term" value="F:heme binding"/>
    <property type="evidence" value="ECO:0007669"/>
    <property type="project" value="InterPro"/>
</dbReference>
<evidence type="ECO:0000256" key="7">
    <source>
        <dbReference type="ARBA" id="ARBA00023004"/>
    </source>
</evidence>
<evidence type="ECO:0000256" key="5">
    <source>
        <dbReference type="ARBA" id="ARBA00022989"/>
    </source>
</evidence>
<keyword evidence="7 8" id="KW-0408">Iron</keyword>
<dbReference type="ExpressionAtlas" id="M8BF74">
    <property type="expression patterns" value="baseline"/>
</dbReference>
<dbReference type="PROSITE" id="PS00086">
    <property type="entry name" value="CYTOCHROME_P450"/>
    <property type="match status" value="1"/>
</dbReference>
<evidence type="ECO:0000256" key="9">
    <source>
        <dbReference type="RuleBase" id="RU000461"/>
    </source>
</evidence>
<dbReference type="PANTHER" id="PTHR47944">
    <property type="entry name" value="CYTOCHROME P450 98A9"/>
    <property type="match status" value="1"/>
</dbReference>
<dbReference type="InterPro" id="IPR017972">
    <property type="entry name" value="Cyt_P450_CS"/>
</dbReference>
<dbReference type="EnsemblPlants" id="EMT12611">
    <property type="protein sequence ID" value="EMT12611"/>
    <property type="gene ID" value="F775_00544"/>
</dbReference>
<dbReference type="InterPro" id="IPR036396">
    <property type="entry name" value="Cyt_P450_sf"/>
</dbReference>
<dbReference type="GO" id="GO:0004497">
    <property type="term" value="F:monooxygenase activity"/>
    <property type="evidence" value="ECO:0007669"/>
    <property type="project" value="UniProtKB-KW"/>
</dbReference>
<evidence type="ECO:0000256" key="2">
    <source>
        <dbReference type="ARBA" id="ARBA00022617"/>
    </source>
</evidence>
<name>M8BF74_AEGTA</name>
<keyword evidence="5" id="KW-0472">Membrane</keyword>
<evidence type="ECO:0000256" key="6">
    <source>
        <dbReference type="ARBA" id="ARBA00023002"/>
    </source>
</evidence>
<proteinExistence type="inferred from homology"/>
<comment type="similarity">
    <text evidence="1 9">Belongs to the cytochrome P450 family.</text>
</comment>
<dbReference type="InterPro" id="IPR001128">
    <property type="entry name" value="Cyt_P450"/>
</dbReference>
<evidence type="ECO:0000256" key="3">
    <source>
        <dbReference type="ARBA" id="ARBA00022692"/>
    </source>
</evidence>
<dbReference type="PANTHER" id="PTHR47944:SF1">
    <property type="entry name" value="OS08G0456200 PROTEIN"/>
    <property type="match status" value="1"/>
</dbReference>
<dbReference type="SUPFAM" id="SSF48264">
    <property type="entry name" value="Cytochrome P450"/>
    <property type="match status" value="1"/>
</dbReference>
<dbReference type="InterPro" id="IPR002401">
    <property type="entry name" value="Cyt_P450_E_grp-I"/>
</dbReference>
<keyword evidence="2 8" id="KW-0349">Heme</keyword>
<keyword evidence="6 9" id="KW-0560">Oxidoreductase</keyword>
<dbReference type="Gene3D" id="1.10.630.10">
    <property type="entry name" value="Cytochrome P450"/>
    <property type="match status" value="1"/>
</dbReference>
<evidence type="ECO:0000313" key="10">
    <source>
        <dbReference type="EnsemblPlants" id="EMT12611"/>
    </source>
</evidence>
<dbReference type="AlphaFoldDB" id="M8BF74"/>
<accession>M8BF74</accession>
<keyword evidence="5" id="KW-1133">Transmembrane helix</keyword>
<protein>
    <submittedName>
        <fullName evidence="10">Cytochrome P450 76C4</fullName>
    </submittedName>
</protein>
<dbReference type="GO" id="GO:0016705">
    <property type="term" value="F:oxidoreductase activity, acting on paired donors, with incorporation or reduction of molecular oxygen"/>
    <property type="evidence" value="ECO:0007669"/>
    <property type="project" value="InterPro"/>
</dbReference>
<evidence type="ECO:0000256" key="1">
    <source>
        <dbReference type="ARBA" id="ARBA00010617"/>
    </source>
</evidence>
<dbReference type="Pfam" id="PF00067">
    <property type="entry name" value="p450"/>
    <property type="match status" value="1"/>
</dbReference>
<evidence type="ECO:0000256" key="4">
    <source>
        <dbReference type="ARBA" id="ARBA00022723"/>
    </source>
</evidence>
<dbReference type="PRINTS" id="PR00463">
    <property type="entry name" value="EP450I"/>
</dbReference>
<reference evidence="10" key="1">
    <citation type="submission" date="2015-06" db="UniProtKB">
        <authorList>
            <consortium name="EnsemblPlants"/>
        </authorList>
    </citation>
    <scope>IDENTIFICATION</scope>
</reference>
<dbReference type="GO" id="GO:0005506">
    <property type="term" value="F:iron ion binding"/>
    <property type="evidence" value="ECO:0007669"/>
    <property type="project" value="InterPro"/>
</dbReference>
<keyword evidence="4 8" id="KW-0479">Metal-binding</keyword>